<dbReference type="InterPro" id="IPR000669">
    <property type="entry name" value="Mannitol_DH"/>
</dbReference>
<dbReference type="SUPFAM" id="SSF48179">
    <property type="entry name" value="6-phosphogluconate dehydrogenase C-terminal domain-like"/>
    <property type="match status" value="1"/>
</dbReference>
<evidence type="ECO:0000259" key="8">
    <source>
        <dbReference type="Pfam" id="PF08125"/>
    </source>
</evidence>
<dbReference type="STRING" id="158607.A0A2P5HQI6"/>
<dbReference type="Pfam" id="PF08125">
    <property type="entry name" value="Mannitol_dh_C"/>
    <property type="match status" value="1"/>
</dbReference>
<dbReference type="InterPro" id="IPR013328">
    <property type="entry name" value="6PGD_dom2"/>
</dbReference>
<keyword evidence="3" id="KW-0520">NAD</keyword>
<dbReference type="InterPro" id="IPR050988">
    <property type="entry name" value="Mannitol_DH/Oxidoreductase"/>
</dbReference>
<feature type="domain" description="Mannitol dehydrogenase N-terminal" evidence="7">
    <location>
        <begin position="131"/>
        <end position="384"/>
    </location>
</feature>
<evidence type="ECO:0000256" key="2">
    <source>
        <dbReference type="ARBA" id="ARBA00023002"/>
    </source>
</evidence>
<dbReference type="EMBL" id="MAVT02000987">
    <property type="protein sequence ID" value="POS72498.1"/>
    <property type="molecule type" value="Genomic_DNA"/>
</dbReference>
<dbReference type="PANTHER" id="PTHR43362">
    <property type="entry name" value="MANNITOL DEHYDROGENASE DSF1-RELATED"/>
    <property type="match status" value="1"/>
</dbReference>
<name>A0A2P5HQI6_DIAHE</name>
<evidence type="ECO:0000259" key="7">
    <source>
        <dbReference type="Pfam" id="PF01232"/>
    </source>
</evidence>
<sequence length="601" mass="66162">MSMNRIARAGLRAHNKNLIQSTSNTSRAVALGPGGVYSTSPSVSTNIYRQNATVKTQSLLSTSRLSSQCSLFSTTSSSQASAAATAMASKPAPEPLRLSNKNLAQFASYGGEDGLQASVIPTYSREGLKEGIVHIGVGGFHRAHLAVYIDNLLGANIGDAREWAICGVGLKPFDAGMRDALVPQDGLYTTIERSAGGSRARVIGSINSFLYAPDDVSAVINKMAHPDTKIVSMTITESGYYYNENTHELHSEDPDIIADIKGDLSSPKTTYGFLFAALEKRKSAGLKPFTVLSCDNMQKNGTITRNMLISFARQRDPSVADWIAEHGGFPNSMVDRITPRTAEADKVDLATRFGIQDEWPVVTEPFMQWVVEDTFANNERPAFDKVGVQVVKSVHEVEKFECHKLRLLNASHTSMAYMAYLAGFEYVHNVIENPTFNRFLYKMMHEEVAPLLPEIEGVNIDDYIKQLMHRFSNPTIMDQITRLTLNGSGKLPQFIMPSIAEQIWDSGEHNFKRLTLAVASWFRYLDGVDEQGKPIHIDDPMAERLQALARQGGTDPSPLLGVKSLFGDDLRGDKLFVEELGKALKSLHEEGAMATLEKYVD</sequence>
<dbReference type="InterPro" id="IPR008927">
    <property type="entry name" value="6-PGluconate_DH-like_C_sf"/>
</dbReference>
<dbReference type="Pfam" id="PF01232">
    <property type="entry name" value="Mannitol_dh"/>
    <property type="match status" value="1"/>
</dbReference>
<gene>
    <name evidence="9" type="ORF">DHEL01_v209106</name>
</gene>
<dbReference type="SUPFAM" id="SSF51735">
    <property type="entry name" value="NAD(P)-binding Rossmann-fold domains"/>
    <property type="match status" value="1"/>
</dbReference>
<dbReference type="InParanoid" id="A0A2P5HQI6"/>
<evidence type="ECO:0000256" key="3">
    <source>
        <dbReference type="ARBA" id="ARBA00023027"/>
    </source>
</evidence>
<dbReference type="GO" id="GO:0046029">
    <property type="term" value="F:mannitol dehydrogenase activity"/>
    <property type="evidence" value="ECO:0007669"/>
    <property type="project" value="TreeGrafter"/>
</dbReference>
<evidence type="ECO:0000256" key="5">
    <source>
        <dbReference type="ARBA" id="ARBA00040250"/>
    </source>
</evidence>
<dbReference type="AlphaFoldDB" id="A0A2P5HQI6"/>
<reference evidence="9" key="1">
    <citation type="submission" date="2017-09" db="EMBL/GenBank/DDBJ databases">
        <title>Polyketide synthases of a Diaporthe helianthi virulent isolate.</title>
        <authorList>
            <person name="Baroncelli R."/>
        </authorList>
    </citation>
    <scope>NUCLEOTIDE SEQUENCE [LARGE SCALE GENOMIC DNA]</scope>
    <source>
        <strain evidence="9">7/96</strain>
    </source>
</reference>
<protein>
    <recommendedName>
        <fullName evidence="5">Mannitol 2-dehydrogenase</fullName>
        <ecNumber evidence="4">1.1.1.67</ecNumber>
    </recommendedName>
</protein>
<comment type="catalytic activity">
    <reaction evidence="6">
        <text>D-mannitol + NAD(+) = D-fructose + NADH + H(+)</text>
        <dbReference type="Rhea" id="RHEA:12084"/>
        <dbReference type="ChEBI" id="CHEBI:15378"/>
        <dbReference type="ChEBI" id="CHEBI:16899"/>
        <dbReference type="ChEBI" id="CHEBI:37721"/>
        <dbReference type="ChEBI" id="CHEBI:57540"/>
        <dbReference type="ChEBI" id="CHEBI:57945"/>
        <dbReference type="EC" id="1.1.1.67"/>
    </reaction>
</comment>
<comment type="similarity">
    <text evidence="1">Belongs to the mannitol dehydrogenase family.</text>
</comment>
<evidence type="ECO:0000256" key="6">
    <source>
        <dbReference type="ARBA" id="ARBA00047733"/>
    </source>
</evidence>
<dbReference type="InterPro" id="IPR013118">
    <property type="entry name" value="Mannitol_DH_C"/>
</dbReference>
<proteinExistence type="inferred from homology"/>
<dbReference type="FunFam" id="3.40.50.720:FF:000129">
    <property type="entry name" value="D-mannonate oxidoreductase"/>
    <property type="match status" value="1"/>
</dbReference>
<evidence type="ECO:0000313" key="9">
    <source>
        <dbReference type="EMBL" id="POS72498.1"/>
    </source>
</evidence>
<dbReference type="InterPro" id="IPR036291">
    <property type="entry name" value="NAD(P)-bd_dom_sf"/>
</dbReference>
<feature type="domain" description="Mannitol dehydrogenase C-terminal" evidence="8">
    <location>
        <begin position="397"/>
        <end position="587"/>
    </location>
</feature>
<keyword evidence="10" id="KW-1185">Reference proteome</keyword>
<evidence type="ECO:0000313" key="10">
    <source>
        <dbReference type="Proteomes" id="UP000094444"/>
    </source>
</evidence>
<keyword evidence="2" id="KW-0560">Oxidoreductase</keyword>
<organism evidence="9 10">
    <name type="scientific">Diaporthe helianthi</name>
    <dbReference type="NCBI Taxonomy" id="158607"/>
    <lineage>
        <taxon>Eukaryota</taxon>
        <taxon>Fungi</taxon>
        <taxon>Dikarya</taxon>
        <taxon>Ascomycota</taxon>
        <taxon>Pezizomycotina</taxon>
        <taxon>Sordariomycetes</taxon>
        <taxon>Sordariomycetidae</taxon>
        <taxon>Diaporthales</taxon>
        <taxon>Diaporthaceae</taxon>
        <taxon>Diaporthe</taxon>
    </lineage>
</organism>
<dbReference type="PANTHER" id="PTHR43362:SF1">
    <property type="entry name" value="MANNITOL DEHYDROGENASE 2-RELATED"/>
    <property type="match status" value="1"/>
</dbReference>
<dbReference type="EC" id="1.1.1.67" evidence="4"/>
<dbReference type="Proteomes" id="UP000094444">
    <property type="component" value="Unassembled WGS sequence"/>
</dbReference>
<dbReference type="PRINTS" id="PR00084">
    <property type="entry name" value="MTLDHDRGNASE"/>
</dbReference>
<accession>A0A2P5HQI6</accession>
<comment type="caution">
    <text evidence="9">The sequence shown here is derived from an EMBL/GenBank/DDBJ whole genome shotgun (WGS) entry which is preliminary data.</text>
</comment>
<dbReference type="Gene3D" id="3.40.50.720">
    <property type="entry name" value="NAD(P)-binding Rossmann-like Domain"/>
    <property type="match status" value="1"/>
</dbReference>
<evidence type="ECO:0000256" key="4">
    <source>
        <dbReference type="ARBA" id="ARBA00038970"/>
    </source>
</evidence>
<evidence type="ECO:0000256" key="1">
    <source>
        <dbReference type="ARBA" id="ARBA00006541"/>
    </source>
</evidence>
<dbReference type="GO" id="GO:0050086">
    <property type="term" value="F:mannitol 2-dehydrogenase activity"/>
    <property type="evidence" value="ECO:0007669"/>
    <property type="project" value="UniProtKB-EC"/>
</dbReference>
<dbReference type="InterPro" id="IPR013131">
    <property type="entry name" value="Mannitol_DH_N"/>
</dbReference>
<dbReference type="Gene3D" id="1.10.1040.10">
    <property type="entry name" value="N-(1-d-carboxylethyl)-l-norvaline Dehydrogenase, domain 2"/>
    <property type="match status" value="1"/>
</dbReference>
<dbReference type="FunCoup" id="A0A2P5HQI6">
    <property type="interactions" value="46"/>
</dbReference>
<dbReference type="OrthoDB" id="418169at2759"/>